<evidence type="ECO:0000256" key="5">
    <source>
        <dbReference type="ARBA" id="ARBA00022980"/>
    </source>
</evidence>
<keyword evidence="3 8" id="KW-0699">rRNA-binding</keyword>
<evidence type="ECO:0000256" key="9">
    <source>
        <dbReference type="SAM" id="MobiDB-lite"/>
    </source>
</evidence>
<dbReference type="Pfam" id="PF01649">
    <property type="entry name" value="Ribosomal_S20p"/>
    <property type="match status" value="1"/>
</dbReference>
<comment type="similarity">
    <text evidence="2 8">Belongs to the bacterial ribosomal protein bS20 family.</text>
</comment>
<dbReference type="InterPro" id="IPR036510">
    <property type="entry name" value="Ribosomal_bS20_sf"/>
</dbReference>
<dbReference type="GO" id="GO:0006412">
    <property type="term" value="P:translation"/>
    <property type="evidence" value="ECO:0007669"/>
    <property type="project" value="UniProtKB-UniRule"/>
</dbReference>
<dbReference type="NCBIfam" id="TIGR00029">
    <property type="entry name" value="S20"/>
    <property type="match status" value="1"/>
</dbReference>
<dbReference type="PANTHER" id="PTHR33398:SF1">
    <property type="entry name" value="SMALL RIBOSOMAL SUBUNIT PROTEIN BS20C"/>
    <property type="match status" value="1"/>
</dbReference>
<comment type="caution">
    <text evidence="10">The sequence shown here is derived from an EMBL/GenBank/DDBJ whole genome shotgun (WGS) entry which is preliminary data.</text>
</comment>
<dbReference type="GO" id="GO:0070181">
    <property type="term" value="F:small ribosomal subunit rRNA binding"/>
    <property type="evidence" value="ECO:0007669"/>
    <property type="project" value="TreeGrafter"/>
</dbReference>
<gene>
    <name evidence="8" type="primary">rpsT</name>
    <name evidence="10" type="ORF">BamMEX5DRAFT_6345</name>
</gene>
<name>B1TEX9_9BURK</name>
<dbReference type="GO" id="GO:0003735">
    <property type="term" value="F:structural constituent of ribosome"/>
    <property type="evidence" value="ECO:0007669"/>
    <property type="project" value="InterPro"/>
</dbReference>
<evidence type="ECO:0000256" key="2">
    <source>
        <dbReference type="ARBA" id="ARBA00007634"/>
    </source>
</evidence>
<keyword evidence="6 8" id="KW-0687">Ribonucleoprotein</keyword>
<dbReference type="InterPro" id="IPR002583">
    <property type="entry name" value="Ribosomal_bS20"/>
</dbReference>
<evidence type="ECO:0000256" key="8">
    <source>
        <dbReference type="HAMAP-Rule" id="MF_00500"/>
    </source>
</evidence>
<keyword evidence="5 8" id="KW-0689">Ribosomal protein</keyword>
<dbReference type="FunFam" id="1.20.58.110:FF:000001">
    <property type="entry name" value="30S ribosomal protein S20"/>
    <property type="match status" value="1"/>
</dbReference>
<dbReference type="SUPFAM" id="SSF46992">
    <property type="entry name" value="Ribosomal protein S20"/>
    <property type="match status" value="1"/>
</dbReference>
<dbReference type="Gene3D" id="1.20.58.110">
    <property type="entry name" value="Ribosomal protein S20"/>
    <property type="match status" value="1"/>
</dbReference>
<feature type="region of interest" description="Disordered" evidence="9">
    <location>
        <begin position="1"/>
        <end position="29"/>
    </location>
</feature>
<evidence type="ECO:0000256" key="7">
    <source>
        <dbReference type="ARBA" id="ARBA00035136"/>
    </source>
</evidence>
<keyword evidence="4 8" id="KW-0694">RNA-binding</keyword>
<comment type="function">
    <text evidence="1 8">Binds directly to 16S ribosomal RNA.</text>
</comment>
<dbReference type="PANTHER" id="PTHR33398">
    <property type="entry name" value="30S RIBOSOMAL PROTEIN S20"/>
    <property type="match status" value="1"/>
</dbReference>
<dbReference type="GO" id="GO:0005829">
    <property type="term" value="C:cytosol"/>
    <property type="evidence" value="ECO:0007669"/>
    <property type="project" value="TreeGrafter"/>
</dbReference>
<dbReference type="AlphaFoldDB" id="B1TEX9"/>
<organism evidence="10 11">
    <name type="scientific">Burkholderia ambifaria MEX-5</name>
    <dbReference type="NCBI Taxonomy" id="396597"/>
    <lineage>
        <taxon>Bacteria</taxon>
        <taxon>Pseudomonadati</taxon>
        <taxon>Pseudomonadota</taxon>
        <taxon>Betaproteobacteria</taxon>
        <taxon>Burkholderiales</taxon>
        <taxon>Burkholderiaceae</taxon>
        <taxon>Burkholderia</taxon>
        <taxon>Burkholderia cepacia complex</taxon>
    </lineage>
</organism>
<dbReference type="HAMAP" id="MF_00500">
    <property type="entry name" value="Ribosomal_bS20"/>
    <property type="match status" value="1"/>
</dbReference>
<evidence type="ECO:0000256" key="3">
    <source>
        <dbReference type="ARBA" id="ARBA00022730"/>
    </source>
</evidence>
<dbReference type="RefSeq" id="WP_006762077.1">
    <property type="nucleotide sequence ID" value="NZ_ABLK01000366.1"/>
</dbReference>
<evidence type="ECO:0000313" key="10">
    <source>
        <dbReference type="EMBL" id="EDT37883.1"/>
    </source>
</evidence>
<dbReference type="Proteomes" id="UP000004814">
    <property type="component" value="Unassembled WGS sequence"/>
</dbReference>
<evidence type="ECO:0000313" key="11">
    <source>
        <dbReference type="Proteomes" id="UP000004814"/>
    </source>
</evidence>
<dbReference type="EMBL" id="ABLK01000366">
    <property type="protein sequence ID" value="EDT37883.1"/>
    <property type="molecule type" value="Genomic_DNA"/>
</dbReference>
<reference evidence="10 11" key="1">
    <citation type="submission" date="2008-03" db="EMBL/GenBank/DDBJ databases">
        <title>Sequencing of the draft genome and assembly of Burkholderia ambifaria MEX-5.</title>
        <authorList>
            <consortium name="US DOE Joint Genome Institute (JGI-PGF)"/>
            <person name="Copeland A."/>
            <person name="Lucas S."/>
            <person name="Lapidus A."/>
            <person name="Glavina del Rio T."/>
            <person name="Dalin E."/>
            <person name="Tice H."/>
            <person name="Bruce D."/>
            <person name="Goodwin L."/>
            <person name="Pitluck S."/>
            <person name="Larimer F."/>
            <person name="Land M.L."/>
            <person name="Hauser L."/>
            <person name="Tiedje J."/>
            <person name="Richardson P."/>
        </authorList>
    </citation>
    <scope>NUCLEOTIDE SEQUENCE [LARGE SCALE GENOMIC DNA]</scope>
    <source>
        <strain evidence="10 11">MEX-5</strain>
    </source>
</reference>
<evidence type="ECO:0000256" key="4">
    <source>
        <dbReference type="ARBA" id="ARBA00022884"/>
    </source>
</evidence>
<evidence type="ECO:0000256" key="1">
    <source>
        <dbReference type="ARBA" id="ARBA00003134"/>
    </source>
</evidence>
<sequence length="90" mass="9555">MANSAQARKRARQAAKANSHNSALRSKFRTSIKSVRKAVEAGDQAKAAELFKAAVKTIDTIADKKIVHKNKAARSKSRLAAAVKGLQAAA</sequence>
<evidence type="ECO:0000256" key="6">
    <source>
        <dbReference type="ARBA" id="ARBA00023274"/>
    </source>
</evidence>
<proteinExistence type="inferred from homology"/>
<accession>B1TEX9</accession>
<dbReference type="PATRIC" id="fig|396597.7.peg.1097"/>
<protein>
    <recommendedName>
        <fullName evidence="7 8">Small ribosomal subunit protein bS20</fullName>
    </recommendedName>
</protein>
<dbReference type="GO" id="GO:0015935">
    <property type="term" value="C:small ribosomal subunit"/>
    <property type="evidence" value="ECO:0007669"/>
    <property type="project" value="TreeGrafter"/>
</dbReference>